<comment type="caution">
    <text evidence="1">The sequence shown here is derived from an EMBL/GenBank/DDBJ whole genome shotgun (WGS) entry which is preliminary data.</text>
</comment>
<protein>
    <submittedName>
        <fullName evidence="1">Uncharacterized protein</fullName>
    </submittedName>
</protein>
<gene>
    <name evidence="1" type="ORF">LTR37_016700</name>
</gene>
<evidence type="ECO:0000313" key="2">
    <source>
        <dbReference type="Proteomes" id="UP001281147"/>
    </source>
</evidence>
<accession>A0ACC3MMW4</accession>
<reference evidence="1" key="1">
    <citation type="submission" date="2023-07" db="EMBL/GenBank/DDBJ databases">
        <title>Black Yeasts Isolated from many extreme environments.</title>
        <authorList>
            <person name="Coleine C."/>
            <person name="Stajich J.E."/>
            <person name="Selbmann L."/>
        </authorList>
    </citation>
    <scope>NUCLEOTIDE SEQUENCE</scope>
    <source>
        <strain evidence="1">CCFEE 5714</strain>
    </source>
</reference>
<evidence type="ECO:0000313" key="1">
    <source>
        <dbReference type="EMBL" id="KAK3698913.1"/>
    </source>
</evidence>
<name>A0ACC3MMW4_9PEZI</name>
<keyword evidence="2" id="KW-1185">Reference proteome</keyword>
<sequence length="108" mass="11956">MVTSLIPEPKLLWARIKMSRGFAAAGVGLATVLGVLSAYSTFRPELEKQKAEQLGKLDEFRSQHATNDNVISQAISSDLKEAREQVRGESKGFAWGIRQAIWGRPKDN</sequence>
<dbReference type="EMBL" id="JAUTXU010000204">
    <property type="protein sequence ID" value="KAK3698913.1"/>
    <property type="molecule type" value="Genomic_DNA"/>
</dbReference>
<proteinExistence type="predicted"/>
<organism evidence="1 2">
    <name type="scientific">Vermiconidia calcicola</name>
    <dbReference type="NCBI Taxonomy" id="1690605"/>
    <lineage>
        <taxon>Eukaryota</taxon>
        <taxon>Fungi</taxon>
        <taxon>Dikarya</taxon>
        <taxon>Ascomycota</taxon>
        <taxon>Pezizomycotina</taxon>
        <taxon>Dothideomycetes</taxon>
        <taxon>Dothideomycetidae</taxon>
        <taxon>Mycosphaerellales</taxon>
        <taxon>Extremaceae</taxon>
        <taxon>Vermiconidia</taxon>
    </lineage>
</organism>
<dbReference type="Proteomes" id="UP001281147">
    <property type="component" value="Unassembled WGS sequence"/>
</dbReference>